<comment type="caution">
    <text evidence="1">The sequence shown here is derived from an EMBL/GenBank/DDBJ whole genome shotgun (WGS) entry which is preliminary data.</text>
</comment>
<name>A0ABT7CV30_9BACT</name>
<proteinExistence type="predicted"/>
<accession>A0ABT7CV30</accession>
<evidence type="ECO:0000313" key="2">
    <source>
        <dbReference type="Proteomes" id="UP001228581"/>
    </source>
</evidence>
<evidence type="ECO:0008006" key="3">
    <source>
        <dbReference type="Google" id="ProtNLM"/>
    </source>
</evidence>
<gene>
    <name evidence="1" type="ORF">QNI19_32090</name>
</gene>
<evidence type="ECO:0000313" key="1">
    <source>
        <dbReference type="EMBL" id="MDJ1497624.1"/>
    </source>
</evidence>
<sequence>MGNVYLIIKANLFLILALSVTDVFGQSQKNELEISELKLHEYKHDDSIYVIRQNKSTSKKTIPGWFNKISLGGNFAAQLSNPLLIDISPTVGYKFTDRVIAGTGLTYIYSKSKSTGITQQNSIYGGRIFAQYGLRKWIALRVEGEALDIKDPADQENNRKWVLNPLGGAGIILPVGKQSGWSIFALYNFTYYTHPLNQQLYRSPWIIRTGISF</sequence>
<protein>
    <recommendedName>
        <fullName evidence="3">Outer membrane protein beta-barrel domain-containing protein</fullName>
    </recommendedName>
</protein>
<keyword evidence="2" id="KW-1185">Reference proteome</keyword>
<reference evidence="1 2" key="1">
    <citation type="submission" date="2023-05" db="EMBL/GenBank/DDBJ databases">
        <authorList>
            <person name="Zhang X."/>
        </authorList>
    </citation>
    <scope>NUCLEOTIDE SEQUENCE [LARGE SCALE GENOMIC DNA]</scope>
    <source>
        <strain evidence="1 2">DM2B3-1</strain>
    </source>
</reference>
<organism evidence="1 2">
    <name type="scientific">Xanthocytophaga flava</name>
    <dbReference type="NCBI Taxonomy" id="3048013"/>
    <lineage>
        <taxon>Bacteria</taxon>
        <taxon>Pseudomonadati</taxon>
        <taxon>Bacteroidota</taxon>
        <taxon>Cytophagia</taxon>
        <taxon>Cytophagales</taxon>
        <taxon>Rhodocytophagaceae</taxon>
        <taxon>Xanthocytophaga</taxon>
    </lineage>
</organism>
<dbReference type="Proteomes" id="UP001228581">
    <property type="component" value="Unassembled WGS sequence"/>
</dbReference>
<dbReference type="EMBL" id="JASJOT010000034">
    <property type="protein sequence ID" value="MDJ1497624.1"/>
    <property type="molecule type" value="Genomic_DNA"/>
</dbReference>
<dbReference type="RefSeq" id="WP_314003338.1">
    <property type="nucleotide sequence ID" value="NZ_JASJOT010000034.1"/>
</dbReference>